<sequence length="363" mass="40892">MVCQWEPWTQYDHNSVVEYEGHRYKIVQPHQSEPNWQPPVVPALWSRLPEEAHHHHHSGGHEQQYNQNQGFTDQSGGANWGQQNNPQSGGWGQEQHNNNQQGYQSQHEHEKKEEGWLDDAKRHKLEIGGGILGALAIGGGVYAYSKHKNSEVEEAKRQAWLNESSREKWLEGAHAHTQHYYSGGQSPPAYWVLVNRSDPIPNNAIEGGREGGHSLYIGRTYYKGGLHVGKVSNHLGGCVIGYAGKELNDFDKFEPDGKLINISEKILCGDKNAVRWVNHSSGHGVIQAQGWQPVDGGREEDGRQVTDQCARSSLDILMILTCFVLFWFAWAQILVSQDNTDFAIFTYGGKEKTSQEFNILTYA</sequence>
<evidence type="ECO:0000256" key="3">
    <source>
        <dbReference type="SAM" id="Phobius"/>
    </source>
</evidence>
<dbReference type="SUPFAM" id="SSF51055">
    <property type="entry name" value="Carbohydrate binding domain"/>
    <property type="match status" value="1"/>
</dbReference>
<dbReference type="Proteomes" id="UP000037035">
    <property type="component" value="Unassembled WGS sequence"/>
</dbReference>
<dbReference type="CDD" id="cd12214">
    <property type="entry name" value="ChiA1_BD"/>
    <property type="match status" value="1"/>
</dbReference>
<dbReference type="GO" id="GO:0005975">
    <property type="term" value="P:carbohydrate metabolic process"/>
    <property type="evidence" value="ECO:0007669"/>
    <property type="project" value="InterPro"/>
</dbReference>
<dbReference type="SMART" id="SM00696">
    <property type="entry name" value="DM9"/>
    <property type="match status" value="1"/>
</dbReference>
<dbReference type="Pfam" id="PF02839">
    <property type="entry name" value="CBM_5_12"/>
    <property type="match status" value="1"/>
</dbReference>
<proteinExistence type="predicted"/>
<feature type="compositionally biased region" description="Polar residues" evidence="2">
    <location>
        <begin position="63"/>
        <end position="105"/>
    </location>
</feature>
<dbReference type="Pfam" id="PF11901">
    <property type="entry name" value="DM9"/>
    <property type="match status" value="1"/>
</dbReference>
<dbReference type="InterPro" id="IPR036573">
    <property type="entry name" value="CBM_sf_5/12"/>
</dbReference>
<dbReference type="GO" id="GO:0030246">
    <property type="term" value="F:carbohydrate binding"/>
    <property type="evidence" value="ECO:0007669"/>
    <property type="project" value="InterPro"/>
</dbReference>
<keyword evidence="3" id="KW-0472">Membrane</keyword>
<evidence type="ECO:0000256" key="1">
    <source>
        <dbReference type="ARBA" id="ARBA00022801"/>
    </source>
</evidence>
<dbReference type="PANTHER" id="PTHR31649:SF1">
    <property type="entry name" value="FARNESOIC ACID O-METHYL TRANSFERASE DOMAIN-CONTAINING PROTEIN"/>
    <property type="match status" value="1"/>
</dbReference>
<keyword evidence="1" id="KW-0378">Hydrolase</keyword>
<comment type="caution">
    <text evidence="5">The sequence shown here is derived from an EMBL/GenBank/DDBJ whole genome shotgun (WGS) entry which is preliminary data.</text>
</comment>
<dbReference type="VEuPathDB" id="FungiDB:VP01_1701g2"/>
<evidence type="ECO:0000313" key="5">
    <source>
        <dbReference type="EMBL" id="KNZ59567.1"/>
    </source>
</evidence>
<keyword evidence="3" id="KW-1133">Transmembrane helix</keyword>
<evidence type="ECO:0000256" key="2">
    <source>
        <dbReference type="SAM" id="MobiDB-lite"/>
    </source>
</evidence>
<dbReference type="PANTHER" id="PTHR31649">
    <property type="entry name" value="AGAP009604-PA"/>
    <property type="match status" value="1"/>
</dbReference>
<reference evidence="5 6" key="1">
    <citation type="submission" date="2015-08" db="EMBL/GenBank/DDBJ databases">
        <title>Next Generation Sequencing and Analysis of the Genome of Puccinia sorghi L Schw, the Causal Agent of Maize Common Rust.</title>
        <authorList>
            <person name="Rochi L."/>
            <person name="Burguener G."/>
            <person name="Darino M."/>
            <person name="Turjanski A."/>
            <person name="Kreff E."/>
            <person name="Dieguez M.J."/>
            <person name="Sacco F."/>
        </authorList>
    </citation>
    <scope>NUCLEOTIDE SEQUENCE [LARGE SCALE GENOMIC DNA]</scope>
    <source>
        <strain evidence="5 6">RO10H11247</strain>
    </source>
</reference>
<feature type="region of interest" description="Disordered" evidence="2">
    <location>
        <begin position="50"/>
        <end position="114"/>
    </location>
</feature>
<gene>
    <name evidence="5" type="ORF">VP01_1701g2</name>
</gene>
<protein>
    <recommendedName>
        <fullName evidence="4">Chitin-binding type-3 domain-containing protein</fullName>
    </recommendedName>
</protein>
<dbReference type="GO" id="GO:0004553">
    <property type="term" value="F:hydrolase activity, hydrolyzing O-glycosyl compounds"/>
    <property type="evidence" value="ECO:0007669"/>
    <property type="project" value="InterPro"/>
</dbReference>
<dbReference type="STRING" id="27349.A0A0L6VG89"/>
<evidence type="ECO:0000313" key="6">
    <source>
        <dbReference type="Proteomes" id="UP000037035"/>
    </source>
</evidence>
<dbReference type="InterPro" id="IPR003610">
    <property type="entry name" value="CBM5/12"/>
</dbReference>
<dbReference type="EMBL" id="LAVV01006506">
    <property type="protein sequence ID" value="KNZ59567.1"/>
    <property type="molecule type" value="Genomic_DNA"/>
</dbReference>
<feature type="domain" description="Chitin-binding type-3" evidence="4">
    <location>
        <begin position="4"/>
        <end position="45"/>
    </location>
</feature>
<name>A0A0L6VG89_9BASI</name>
<keyword evidence="3" id="KW-0812">Transmembrane</keyword>
<dbReference type="GO" id="GO:0005576">
    <property type="term" value="C:extracellular region"/>
    <property type="evidence" value="ECO:0007669"/>
    <property type="project" value="InterPro"/>
</dbReference>
<dbReference type="Gene3D" id="2.10.10.20">
    <property type="entry name" value="Carbohydrate-binding module superfamily 5/12"/>
    <property type="match status" value="1"/>
</dbReference>
<dbReference type="AlphaFoldDB" id="A0A0L6VG89"/>
<feature type="transmembrane region" description="Helical" evidence="3">
    <location>
        <begin position="316"/>
        <end position="335"/>
    </location>
</feature>
<evidence type="ECO:0000259" key="4">
    <source>
        <dbReference type="Pfam" id="PF02839"/>
    </source>
</evidence>
<dbReference type="InterPro" id="IPR006616">
    <property type="entry name" value="DM9_repeat"/>
</dbReference>
<keyword evidence="6" id="KW-1185">Reference proteome</keyword>
<dbReference type="OrthoDB" id="2142040at2759"/>
<accession>A0A0L6VG89</accession>
<organism evidence="5 6">
    <name type="scientific">Puccinia sorghi</name>
    <dbReference type="NCBI Taxonomy" id="27349"/>
    <lineage>
        <taxon>Eukaryota</taxon>
        <taxon>Fungi</taxon>
        <taxon>Dikarya</taxon>
        <taxon>Basidiomycota</taxon>
        <taxon>Pucciniomycotina</taxon>
        <taxon>Pucciniomycetes</taxon>
        <taxon>Pucciniales</taxon>
        <taxon>Pucciniaceae</taxon>
        <taxon>Puccinia</taxon>
    </lineage>
</organism>